<geneLocation type="plasmid" evidence="1 2">
    <name>pLPU83c</name>
</geneLocation>
<dbReference type="EMBL" id="HG916854">
    <property type="protein sequence ID" value="CDM60841.1"/>
    <property type="molecule type" value="Genomic_DNA"/>
</dbReference>
<gene>
    <name evidence="1" type="ORF">LPU83_pLPU83c_0279</name>
</gene>
<dbReference type="HOGENOM" id="CLU_3366917_0_0_5"/>
<keyword evidence="1" id="KW-0614">Plasmid</keyword>
<reference evidence="1" key="1">
    <citation type="submission" date="2013-11" db="EMBL/GenBank/DDBJ databases">
        <title>Draft genome sequence of the broad-host-range Rhizobium sp. LPU83 strain, a member of the low-genetic diversity Oregon-like Rhizobium sp. group.</title>
        <authorList>
            <person name="Wibberg D."/>
            <person name="Puehler A."/>
            <person name="Schlueter A."/>
        </authorList>
    </citation>
    <scope>NUCLEOTIDE SEQUENCE [LARGE SCALE GENOMIC DNA]</scope>
    <source>
        <strain evidence="1">LPU83</strain>
        <plasmid evidence="1">pLPU83c</plasmid>
    </source>
</reference>
<evidence type="ECO:0000313" key="2">
    <source>
        <dbReference type="Proteomes" id="UP000019443"/>
    </source>
</evidence>
<dbReference type="AlphaFoldDB" id="W6S390"/>
<name>W6S390_9HYPH</name>
<organism evidence="1 2">
    <name type="scientific">Rhizobium favelukesii</name>
    <dbReference type="NCBI Taxonomy" id="348824"/>
    <lineage>
        <taxon>Bacteria</taxon>
        <taxon>Pseudomonadati</taxon>
        <taxon>Pseudomonadota</taxon>
        <taxon>Alphaproteobacteria</taxon>
        <taxon>Hyphomicrobiales</taxon>
        <taxon>Rhizobiaceae</taxon>
        <taxon>Rhizobium/Agrobacterium group</taxon>
        <taxon>Rhizobium</taxon>
    </lineage>
</organism>
<sequence>MRETKTGKLVIIGNATELGRWDVLTRICGSRDAWT</sequence>
<proteinExistence type="predicted"/>
<evidence type="ECO:0000313" key="1">
    <source>
        <dbReference type="EMBL" id="CDM60841.1"/>
    </source>
</evidence>
<protein>
    <submittedName>
        <fullName evidence="1">Uncharacterized protein</fullName>
    </submittedName>
</protein>
<dbReference type="Proteomes" id="UP000019443">
    <property type="component" value="Plasmid pLPU83c"/>
</dbReference>
<accession>W6S390</accession>
<keyword evidence="2" id="KW-1185">Reference proteome</keyword>
<dbReference type="KEGG" id="rhl:LPU83_pLPU83c_0279"/>